<reference evidence="1" key="1">
    <citation type="submission" date="2020-12" db="EMBL/GenBank/DDBJ databases">
        <title>Antibiotic resistance and phylogeny of Pseudomonas spp. isolated over three decades from chicken meat in the Norwegian food chain.</title>
        <authorList>
            <person name="Moen B."/>
        </authorList>
    </citation>
    <scope>NUCLEOTIDE SEQUENCE</scope>
    <source>
        <strain evidence="1">MF6762</strain>
    </source>
</reference>
<dbReference type="EMBL" id="JAEKCZ010000020">
    <property type="protein sequence ID" value="MBJ2258739.1"/>
    <property type="molecule type" value="Genomic_DNA"/>
</dbReference>
<dbReference type="Proteomes" id="UP000658390">
    <property type="component" value="Unassembled WGS sequence"/>
</dbReference>
<name>A0A8I1FTH8_9PSED</name>
<evidence type="ECO:0000313" key="2">
    <source>
        <dbReference type="Proteomes" id="UP000658390"/>
    </source>
</evidence>
<sequence>MIYVAPNKVIHTAISAPGAGKTQALISQLPALLSAGRCIVLALPTKILSTDIVSRLPVGIDHYVINSDTCYPNPVGPELQAALGSRTNKLIITTHASIFSVPPNMLRGWMLVVDELPAVVGFPDFPFTPSGLDTLFVHTSERDGHLHIREGCDAAIETSLKIFRAAKSGAKQTSMLSEEGAKIFTCLLNGNPVFIGAKMDNGKRHVHAVEEYSHWKIFAAANEVHVLAANIDGSLFDEFAQVHGFTYTRSIFTPVFEGYNSLITIYPAMPKGRDYSKTKAEKIVGDIAINQYETIPFTVVDAILKAALQKTNGTPLLFSNDWAGFKWLNKKTVHVCSIDSRGLNDYQGETDAILLFGGNPSPADKRSLQYLATKYARDFRHAFAVTRLLEPSLQAATRTAVRVRGNTQPITIFVQDERVADYLVKTYMPNAVIDWSFSQITPVQPDGRKVEDPRKAQVFELFDQDMRNADIVRLTGVSRGSATNWKREWKALKAA</sequence>
<gene>
    <name evidence="1" type="ORF">JFT45_19740</name>
</gene>
<evidence type="ECO:0000313" key="1">
    <source>
        <dbReference type="EMBL" id="MBJ2258739.1"/>
    </source>
</evidence>
<accession>A0A8I1FTH8</accession>
<dbReference type="RefSeq" id="WP_198822713.1">
    <property type="nucleotide sequence ID" value="NZ_JAEKCZ010000020.1"/>
</dbReference>
<proteinExistence type="predicted"/>
<protein>
    <submittedName>
        <fullName evidence="1">Uncharacterized protein</fullName>
    </submittedName>
</protein>
<dbReference type="AlphaFoldDB" id="A0A8I1FTH8"/>
<organism evidence="1 2">
    <name type="scientific">Pseudomonas psychrophila</name>
    <dbReference type="NCBI Taxonomy" id="122355"/>
    <lineage>
        <taxon>Bacteria</taxon>
        <taxon>Pseudomonadati</taxon>
        <taxon>Pseudomonadota</taxon>
        <taxon>Gammaproteobacteria</taxon>
        <taxon>Pseudomonadales</taxon>
        <taxon>Pseudomonadaceae</taxon>
        <taxon>Pseudomonas</taxon>
    </lineage>
</organism>
<comment type="caution">
    <text evidence="1">The sequence shown here is derived from an EMBL/GenBank/DDBJ whole genome shotgun (WGS) entry which is preliminary data.</text>
</comment>